<dbReference type="PANTHER" id="PTHR30093:SF7">
    <property type="entry name" value="MSHA MAJOR PILIN SUBUNIT MSHA"/>
    <property type="match status" value="1"/>
</dbReference>
<dbReference type="SUPFAM" id="SSF54523">
    <property type="entry name" value="Pili subunits"/>
    <property type="match status" value="1"/>
</dbReference>
<organism evidence="1 2">
    <name type="scientific">Ruminobacter amylophilus</name>
    <dbReference type="NCBI Taxonomy" id="867"/>
    <lineage>
        <taxon>Bacteria</taxon>
        <taxon>Pseudomonadati</taxon>
        <taxon>Pseudomonadota</taxon>
        <taxon>Gammaproteobacteria</taxon>
        <taxon>Aeromonadales</taxon>
        <taxon>Succinivibrionaceae</taxon>
        <taxon>Ruminobacter</taxon>
    </lineage>
</organism>
<sequence length="167" mass="17595">MKRQSGFTLIELVVVIVILGILAATAAPKFMNLQADARVSALNGLKASLKSGVSMVYSKAILAGLETKATGELCMDKAAGVSSTDCDKVTIAYGRPDASENGIVKIIQDEMCASTETDCDKDWTYKVDGTEVLIYSPKAPDSENCNLSYKAATASTPPSLTTNDEGC</sequence>
<dbReference type="EMBL" id="FOXF01000045">
    <property type="protein sequence ID" value="SFP62901.1"/>
    <property type="molecule type" value="Genomic_DNA"/>
</dbReference>
<evidence type="ECO:0000313" key="1">
    <source>
        <dbReference type="EMBL" id="SFP62901.1"/>
    </source>
</evidence>
<dbReference type="InterPro" id="IPR045584">
    <property type="entry name" value="Pilin-like"/>
</dbReference>
<dbReference type="Proteomes" id="UP000243745">
    <property type="component" value="Unassembled WGS sequence"/>
</dbReference>
<dbReference type="Pfam" id="PF07963">
    <property type="entry name" value="N_methyl"/>
    <property type="match status" value="1"/>
</dbReference>
<dbReference type="AlphaFoldDB" id="A0A662ZKK0"/>
<dbReference type="PROSITE" id="PS00409">
    <property type="entry name" value="PROKAR_NTER_METHYL"/>
    <property type="match status" value="1"/>
</dbReference>
<dbReference type="InterPro" id="IPR012902">
    <property type="entry name" value="N_methyl_site"/>
</dbReference>
<gene>
    <name evidence="1" type="ORF">SAMN02910344_01913</name>
</gene>
<keyword evidence="2" id="KW-1185">Reference proteome</keyword>
<dbReference type="Gene3D" id="3.30.700.10">
    <property type="entry name" value="Glycoprotein, Type 4 Pilin"/>
    <property type="match status" value="1"/>
</dbReference>
<evidence type="ECO:0000313" key="2">
    <source>
        <dbReference type="Proteomes" id="UP000243745"/>
    </source>
</evidence>
<dbReference type="OrthoDB" id="5902365at2"/>
<dbReference type="RefSeq" id="WP_031579269.1">
    <property type="nucleotide sequence ID" value="NZ_FOXF01000045.1"/>
</dbReference>
<name>A0A662ZKK0_9GAMM</name>
<accession>A0A662ZKK0</accession>
<reference evidence="1 2" key="1">
    <citation type="submission" date="2016-10" db="EMBL/GenBank/DDBJ databases">
        <authorList>
            <person name="Varghese N."/>
            <person name="Submissions S."/>
        </authorList>
    </citation>
    <scope>NUCLEOTIDE SEQUENCE [LARGE SCALE GENOMIC DNA]</scope>
    <source>
        <strain evidence="1 2">DSM 1361</strain>
    </source>
</reference>
<dbReference type="NCBIfam" id="TIGR02532">
    <property type="entry name" value="IV_pilin_GFxxxE"/>
    <property type="match status" value="1"/>
</dbReference>
<protein>
    <submittedName>
        <fullName evidence="1">MSHA pilin protein MshA</fullName>
    </submittedName>
</protein>
<proteinExistence type="predicted"/>
<dbReference type="PANTHER" id="PTHR30093">
    <property type="entry name" value="GENERAL SECRETION PATHWAY PROTEIN G"/>
    <property type="match status" value="1"/>
</dbReference>